<name>A0A0E0K2S6_ORYPU</name>
<reference evidence="1" key="2">
    <citation type="submission" date="2018-05" db="EMBL/GenBank/DDBJ databases">
        <title>OpunRS2 (Oryza punctata Reference Sequence Version 2).</title>
        <authorList>
            <person name="Zhang J."/>
            <person name="Kudrna D."/>
            <person name="Lee S."/>
            <person name="Talag J."/>
            <person name="Welchert J."/>
            <person name="Wing R.A."/>
        </authorList>
    </citation>
    <scope>NUCLEOTIDE SEQUENCE [LARGE SCALE GENOMIC DNA]</scope>
</reference>
<dbReference type="Gramene" id="OPUNC02G23060.1">
    <property type="protein sequence ID" value="OPUNC02G23060.1"/>
    <property type="gene ID" value="OPUNC02G23060"/>
</dbReference>
<protein>
    <submittedName>
        <fullName evidence="1">Uncharacterized protein</fullName>
    </submittedName>
</protein>
<accession>A0A0E0K2S6</accession>
<dbReference type="SUPFAM" id="SSF50386">
    <property type="entry name" value="STI-like"/>
    <property type="match status" value="1"/>
</dbReference>
<dbReference type="InterPro" id="IPR011065">
    <property type="entry name" value="Kunitz_inhibitor_STI-like_sf"/>
</dbReference>
<evidence type="ECO:0000313" key="2">
    <source>
        <dbReference type="Proteomes" id="UP000026962"/>
    </source>
</evidence>
<dbReference type="Proteomes" id="UP000026962">
    <property type="component" value="Chromosome 2"/>
</dbReference>
<proteinExistence type="predicted"/>
<keyword evidence="2" id="KW-1185">Reference proteome</keyword>
<dbReference type="HOGENOM" id="CLU_3208463_0_0_1"/>
<dbReference type="AlphaFoldDB" id="A0A0E0K2S6"/>
<organism evidence="1">
    <name type="scientific">Oryza punctata</name>
    <name type="common">Red rice</name>
    <dbReference type="NCBI Taxonomy" id="4537"/>
    <lineage>
        <taxon>Eukaryota</taxon>
        <taxon>Viridiplantae</taxon>
        <taxon>Streptophyta</taxon>
        <taxon>Embryophyta</taxon>
        <taxon>Tracheophyta</taxon>
        <taxon>Spermatophyta</taxon>
        <taxon>Magnoliopsida</taxon>
        <taxon>Liliopsida</taxon>
        <taxon>Poales</taxon>
        <taxon>Poaceae</taxon>
        <taxon>BOP clade</taxon>
        <taxon>Oryzoideae</taxon>
        <taxon>Oryzeae</taxon>
        <taxon>Oryzinae</taxon>
        <taxon>Oryza</taxon>
    </lineage>
</organism>
<dbReference type="EnsemblPlants" id="OPUNC02G23060.1">
    <property type="protein sequence ID" value="OPUNC02G23060.1"/>
    <property type="gene ID" value="OPUNC02G23060"/>
</dbReference>
<reference evidence="1" key="1">
    <citation type="submission" date="2015-04" db="UniProtKB">
        <authorList>
            <consortium name="EnsemblPlants"/>
        </authorList>
    </citation>
    <scope>IDENTIFICATION</scope>
</reference>
<sequence length="45" mass="5081">MTYKLLACSSQGKCCKYLGFQVFGDNKFLVTTDKPLAVQIVKEYT</sequence>
<evidence type="ECO:0000313" key="1">
    <source>
        <dbReference type="EnsemblPlants" id="OPUNC02G23060.1"/>
    </source>
</evidence>